<sequence length="116" mass="12214">MSGPLAVPLGPGRSRGGCQLRSLTILGRRACSVGPLELLLGHRRTLWCSAPHAGCLLLLHGRCTDVRTLRSNPFSPHIVGAAGPRAYQWGPAVTSPTSADDRPPSLAVSPGSMQFH</sequence>
<evidence type="ECO:0000313" key="3">
    <source>
        <dbReference type="Proteomes" id="UP001066276"/>
    </source>
</evidence>
<accession>A0AAV7WNN2</accession>
<evidence type="ECO:0000256" key="1">
    <source>
        <dbReference type="SAM" id="MobiDB-lite"/>
    </source>
</evidence>
<evidence type="ECO:0000313" key="2">
    <source>
        <dbReference type="EMBL" id="KAJ1215673.1"/>
    </source>
</evidence>
<proteinExistence type="predicted"/>
<gene>
    <name evidence="2" type="ORF">NDU88_003281</name>
</gene>
<organism evidence="2 3">
    <name type="scientific">Pleurodeles waltl</name>
    <name type="common">Iberian ribbed newt</name>
    <dbReference type="NCBI Taxonomy" id="8319"/>
    <lineage>
        <taxon>Eukaryota</taxon>
        <taxon>Metazoa</taxon>
        <taxon>Chordata</taxon>
        <taxon>Craniata</taxon>
        <taxon>Vertebrata</taxon>
        <taxon>Euteleostomi</taxon>
        <taxon>Amphibia</taxon>
        <taxon>Batrachia</taxon>
        <taxon>Caudata</taxon>
        <taxon>Salamandroidea</taxon>
        <taxon>Salamandridae</taxon>
        <taxon>Pleurodelinae</taxon>
        <taxon>Pleurodeles</taxon>
    </lineage>
</organism>
<keyword evidence="3" id="KW-1185">Reference proteome</keyword>
<dbReference type="EMBL" id="JANPWB010000001">
    <property type="protein sequence ID" value="KAJ1215673.1"/>
    <property type="molecule type" value="Genomic_DNA"/>
</dbReference>
<protein>
    <submittedName>
        <fullName evidence="2">Uncharacterized protein</fullName>
    </submittedName>
</protein>
<reference evidence="2" key="1">
    <citation type="journal article" date="2022" name="bioRxiv">
        <title>Sequencing and chromosome-scale assembly of the giantPleurodeles waltlgenome.</title>
        <authorList>
            <person name="Brown T."/>
            <person name="Elewa A."/>
            <person name="Iarovenko S."/>
            <person name="Subramanian E."/>
            <person name="Araus A.J."/>
            <person name="Petzold A."/>
            <person name="Susuki M."/>
            <person name="Suzuki K.-i.T."/>
            <person name="Hayashi T."/>
            <person name="Toyoda A."/>
            <person name="Oliveira C."/>
            <person name="Osipova E."/>
            <person name="Leigh N.D."/>
            <person name="Simon A."/>
            <person name="Yun M.H."/>
        </authorList>
    </citation>
    <scope>NUCLEOTIDE SEQUENCE</scope>
    <source>
        <strain evidence="2">20211129_DDA</strain>
        <tissue evidence="2">Liver</tissue>
    </source>
</reference>
<dbReference type="Proteomes" id="UP001066276">
    <property type="component" value="Chromosome 1_1"/>
</dbReference>
<dbReference type="AlphaFoldDB" id="A0AAV7WNN2"/>
<feature type="region of interest" description="Disordered" evidence="1">
    <location>
        <begin position="90"/>
        <end position="116"/>
    </location>
</feature>
<name>A0AAV7WNN2_PLEWA</name>
<comment type="caution">
    <text evidence="2">The sequence shown here is derived from an EMBL/GenBank/DDBJ whole genome shotgun (WGS) entry which is preliminary data.</text>
</comment>